<sequence>MKNHYQTLGIKRDASNDDIKKAYRKLAQKFHPDKNDGDKFFEERFKEIQEAYEILSDLYEKGKYDSNYDYFFNGQRKSSQTYTHKEETKYETTKSDSEKVKQEKEAREKREKERVEKERVANIKKNAELQFEDKAWIFLGNWFIIPGAIGLCMFFKYRREGYTKKSNAVCSLTIVSFVVLFILTIISFIAKEAGR</sequence>
<keyword evidence="1" id="KW-0143">Chaperone</keyword>
<feature type="region of interest" description="Disordered" evidence="2">
    <location>
        <begin position="82"/>
        <end position="114"/>
    </location>
</feature>
<evidence type="ECO:0000259" key="4">
    <source>
        <dbReference type="PROSITE" id="PS50076"/>
    </source>
</evidence>
<reference evidence="6" key="1">
    <citation type="journal article" date="2014" name="Int. J. Syst. Evol. Microbiol.">
        <title>Complete genome of a new Firmicutes species belonging to the dominant human colonic microbiota ('Ruminococcus bicirculans') reveals two chromosomes and a selective capacity to utilize plant glucans.</title>
        <authorList>
            <consortium name="NISC Comparative Sequencing Program"/>
            <person name="Wegmann U."/>
            <person name="Louis P."/>
            <person name="Goesmann A."/>
            <person name="Henrissat B."/>
            <person name="Duncan S.H."/>
            <person name="Flint H.J."/>
        </authorList>
    </citation>
    <scope>NUCLEOTIDE SEQUENCE</scope>
    <source>
        <strain evidence="6">CECT 7184</strain>
    </source>
</reference>
<dbReference type="Proteomes" id="UP001242368">
    <property type="component" value="Unassembled WGS sequence"/>
</dbReference>
<dbReference type="PANTHER" id="PTHR44145">
    <property type="entry name" value="DNAJ HOMOLOG SUBFAMILY A MEMBER 3, MITOCHONDRIAL"/>
    <property type="match status" value="1"/>
</dbReference>
<protein>
    <submittedName>
        <fullName evidence="6">DnaJ domain-containing protein</fullName>
    </submittedName>
</protein>
<organism evidence="6 8">
    <name type="scientific">Paenimyroides ceti</name>
    <dbReference type="NCBI Taxonomy" id="395087"/>
    <lineage>
        <taxon>Bacteria</taxon>
        <taxon>Pseudomonadati</taxon>
        <taxon>Bacteroidota</taxon>
        <taxon>Flavobacteriia</taxon>
        <taxon>Flavobacteriales</taxon>
        <taxon>Flavobacteriaceae</taxon>
        <taxon>Paenimyroides</taxon>
    </lineage>
</organism>
<dbReference type="Pfam" id="PF00226">
    <property type="entry name" value="DnaJ"/>
    <property type="match status" value="1"/>
</dbReference>
<dbReference type="SUPFAM" id="SSF46565">
    <property type="entry name" value="Chaperone J-domain"/>
    <property type="match status" value="1"/>
</dbReference>
<name>A0ABT8D102_9FLAO</name>
<dbReference type="RefSeq" id="WP_290362617.1">
    <property type="nucleotide sequence ID" value="NZ_JAUFQU010000001.1"/>
</dbReference>
<comment type="caution">
    <text evidence="6">The sequence shown here is derived from an EMBL/GenBank/DDBJ whole genome shotgun (WGS) entry which is preliminary data.</text>
</comment>
<dbReference type="CDD" id="cd06257">
    <property type="entry name" value="DnaJ"/>
    <property type="match status" value="1"/>
</dbReference>
<dbReference type="InterPro" id="IPR036869">
    <property type="entry name" value="J_dom_sf"/>
</dbReference>
<dbReference type="EMBL" id="JAUFQU010000083">
    <property type="protein sequence ID" value="MDN3710297.1"/>
    <property type="molecule type" value="Genomic_DNA"/>
</dbReference>
<keyword evidence="3" id="KW-0472">Membrane</keyword>
<dbReference type="SMART" id="SM00271">
    <property type="entry name" value="DnaJ"/>
    <property type="match status" value="1"/>
</dbReference>
<reference evidence="8" key="2">
    <citation type="journal article" date="2019" name="Int. J. Syst. Evol. Microbiol.">
        <title>The Global Catalogue of Microorganisms (GCM) 10K type strain sequencing project: providing services to taxonomists for standard genome sequencing and annotation.</title>
        <authorList>
            <consortium name="The Broad Institute Genomics Platform"/>
            <consortium name="The Broad Institute Genome Sequencing Center for Infectious Disease"/>
            <person name="Wu L."/>
            <person name="Ma J."/>
        </authorList>
    </citation>
    <scope>NUCLEOTIDE SEQUENCE [LARGE SCALE GENOMIC DNA]</scope>
    <source>
        <strain evidence="8">CECT 7184</strain>
    </source>
</reference>
<keyword evidence="8" id="KW-1185">Reference proteome</keyword>
<evidence type="ECO:0000256" key="2">
    <source>
        <dbReference type="SAM" id="MobiDB-lite"/>
    </source>
</evidence>
<evidence type="ECO:0000313" key="5">
    <source>
        <dbReference type="EMBL" id="MDN3706549.1"/>
    </source>
</evidence>
<dbReference type="PROSITE" id="PS50076">
    <property type="entry name" value="DNAJ_2"/>
    <property type="match status" value="1"/>
</dbReference>
<evidence type="ECO:0000256" key="3">
    <source>
        <dbReference type="SAM" id="Phobius"/>
    </source>
</evidence>
<gene>
    <name evidence="5" type="ORF">QW060_05330</name>
    <name evidence="6" type="ORF">QW060_26070</name>
    <name evidence="7" type="ORF">QW060_26265</name>
</gene>
<dbReference type="PROSITE" id="PS00636">
    <property type="entry name" value="DNAJ_1"/>
    <property type="match status" value="1"/>
</dbReference>
<evidence type="ECO:0000313" key="6">
    <source>
        <dbReference type="EMBL" id="MDN3710297.1"/>
    </source>
</evidence>
<dbReference type="Gene3D" id="1.10.287.110">
    <property type="entry name" value="DnaJ domain"/>
    <property type="match status" value="1"/>
</dbReference>
<feature type="transmembrane region" description="Helical" evidence="3">
    <location>
        <begin position="135"/>
        <end position="155"/>
    </location>
</feature>
<feature type="compositionally biased region" description="Basic and acidic residues" evidence="2">
    <location>
        <begin position="83"/>
        <end position="114"/>
    </location>
</feature>
<reference evidence="6" key="3">
    <citation type="submission" date="2023-06" db="EMBL/GenBank/DDBJ databases">
        <authorList>
            <person name="Lucena T."/>
            <person name="Sun Q."/>
        </authorList>
    </citation>
    <scope>NUCLEOTIDE SEQUENCE</scope>
    <source>
        <strain evidence="6">CECT 7184</strain>
    </source>
</reference>
<dbReference type="EMBL" id="JAUFQU010000084">
    <property type="protein sequence ID" value="MDN3710335.1"/>
    <property type="molecule type" value="Genomic_DNA"/>
</dbReference>
<keyword evidence="3" id="KW-0812">Transmembrane</keyword>
<dbReference type="EMBL" id="JAUFQU010000001">
    <property type="protein sequence ID" value="MDN3706549.1"/>
    <property type="molecule type" value="Genomic_DNA"/>
</dbReference>
<dbReference type="InterPro" id="IPR051938">
    <property type="entry name" value="Apopto_cytoskel_mod"/>
</dbReference>
<evidence type="ECO:0000256" key="1">
    <source>
        <dbReference type="ARBA" id="ARBA00023186"/>
    </source>
</evidence>
<feature type="domain" description="J" evidence="4">
    <location>
        <begin position="3"/>
        <end position="68"/>
    </location>
</feature>
<accession>A0ABT8D102</accession>
<evidence type="ECO:0000313" key="8">
    <source>
        <dbReference type="Proteomes" id="UP001242368"/>
    </source>
</evidence>
<dbReference type="PRINTS" id="PR00625">
    <property type="entry name" value="JDOMAIN"/>
</dbReference>
<keyword evidence="3" id="KW-1133">Transmembrane helix</keyword>
<evidence type="ECO:0000313" key="7">
    <source>
        <dbReference type="EMBL" id="MDN3710335.1"/>
    </source>
</evidence>
<dbReference type="InterPro" id="IPR001623">
    <property type="entry name" value="DnaJ_domain"/>
</dbReference>
<proteinExistence type="predicted"/>
<feature type="transmembrane region" description="Helical" evidence="3">
    <location>
        <begin position="167"/>
        <end position="190"/>
    </location>
</feature>
<dbReference type="InterPro" id="IPR018253">
    <property type="entry name" value="DnaJ_domain_CS"/>
</dbReference>
<dbReference type="PANTHER" id="PTHR44145:SF3">
    <property type="entry name" value="DNAJ HOMOLOG SUBFAMILY A MEMBER 3, MITOCHONDRIAL"/>
    <property type="match status" value="1"/>
</dbReference>